<dbReference type="EC" id="2.7.13.3" evidence="2"/>
<dbReference type="EMBL" id="JADEWZ010000003">
    <property type="protein sequence ID" value="MBE9114744.1"/>
    <property type="molecule type" value="Genomic_DNA"/>
</dbReference>
<keyword evidence="9" id="KW-1185">Reference proteome</keyword>
<feature type="domain" description="Protein kinase" evidence="6">
    <location>
        <begin position="11"/>
        <end position="293"/>
    </location>
</feature>
<dbReference type="Pfam" id="PF00069">
    <property type="entry name" value="Pkinase"/>
    <property type="match status" value="1"/>
</dbReference>
<dbReference type="SUPFAM" id="SSF56112">
    <property type="entry name" value="Protein kinase-like (PK-like)"/>
    <property type="match status" value="1"/>
</dbReference>
<evidence type="ECO:0000259" key="6">
    <source>
        <dbReference type="PROSITE" id="PS50011"/>
    </source>
</evidence>
<dbReference type="Gene3D" id="3.40.50.300">
    <property type="entry name" value="P-loop containing nucleotide triphosphate hydrolases"/>
    <property type="match status" value="1"/>
</dbReference>
<keyword evidence="3" id="KW-0808">Transferase</keyword>
<dbReference type="InterPro" id="IPR008271">
    <property type="entry name" value="Ser/Thr_kinase_AS"/>
</dbReference>
<dbReference type="PANTHER" id="PTHR43642">
    <property type="entry name" value="HYBRID SIGNAL TRANSDUCTION HISTIDINE KINASE G"/>
    <property type="match status" value="1"/>
</dbReference>
<dbReference type="InterPro" id="IPR011009">
    <property type="entry name" value="Kinase-like_dom_sf"/>
</dbReference>
<dbReference type="SMART" id="SM00387">
    <property type="entry name" value="HATPase_c"/>
    <property type="match status" value="1"/>
</dbReference>
<dbReference type="InterPro" id="IPR004358">
    <property type="entry name" value="Sig_transdc_His_kin-like_C"/>
</dbReference>
<dbReference type="PROSITE" id="PS50011">
    <property type="entry name" value="PROTEIN_KINASE_DOM"/>
    <property type="match status" value="1"/>
</dbReference>
<protein>
    <recommendedName>
        <fullName evidence="2">histidine kinase</fullName>
        <ecNumber evidence="2">2.7.13.3</ecNumber>
    </recommendedName>
</protein>
<dbReference type="Pfam" id="PF13191">
    <property type="entry name" value="AAA_16"/>
    <property type="match status" value="1"/>
</dbReference>
<dbReference type="CDD" id="cd14014">
    <property type="entry name" value="STKc_PknB_like"/>
    <property type="match status" value="1"/>
</dbReference>
<dbReference type="SMART" id="SM00220">
    <property type="entry name" value="S_TKc"/>
    <property type="match status" value="1"/>
</dbReference>
<evidence type="ECO:0000313" key="8">
    <source>
        <dbReference type="EMBL" id="MBE9114744.1"/>
    </source>
</evidence>
<dbReference type="PANTHER" id="PTHR43642:SF1">
    <property type="entry name" value="HYBRID SIGNAL TRANSDUCTION HISTIDINE KINASE G"/>
    <property type="match status" value="1"/>
</dbReference>
<dbReference type="SUPFAM" id="SSF52540">
    <property type="entry name" value="P-loop containing nucleoside triphosphate hydrolases"/>
    <property type="match status" value="1"/>
</dbReference>
<evidence type="ECO:0000256" key="5">
    <source>
        <dbReference type="SAM" id="Coils"/>
    </source>
</evidence>
<proteinExistence type="predicted"/>
<evidence type="ECO:0000256" key="1">
    <source>
        <dbReference type="ARBA" id="ARBA00000085"/>
    </source>
</evidence>
<gene>
    <name evidence="8" type="ORF">IQ249_02425</name>
</gene>
<evidence type="ECO:0000256" key="2">
    <source>
        <dbReference type="ARBA" id="ARBA00012438"/>
    </source>
</evidence>
<evidence type="ECO:0000256" key="4">
    <source>
        <dbReference type="ARBA" id="ARBA00023012"/>
    </source>
</evidence>
<reference evidence="8" key="1">
    <citation type="submission" date="2020-10" db="EMBL/GenBank/DDBJ databases">
        <authorList>
            <person name="Castelo-Branco R."/>
            <person name="Eusebio N."/>
            <person name="Adriana R."/>
            <person name="Vieira A."/>
            <person name="Brugerolle De Fraissinette N."/>
            <person name="Rezende De Castro R."/>
            <person name="Schneider M.P."/>
            <person name="Vasconcelos V."/>
            <person name="Leao P.N."/>
        </authorList>
    </citation>
    <scope>NUCLEOTIDE SEQUENCE</scope>
    <source>
        <strain evidence="8">LEGE 07157</strain>
    </source>
</reference>
<dbReference type="RefSeq" id="WP_194028010.1">
    <property type="nucleotide sequence ID" value="NZ_JADEWZ010000003.1"/>
</dbReference>
<comment type="caution">
    <text evidence="8">The sequence shown here is derived from an EMBL/GenBank/DDBJ whole genome shotgun (WGS) entry which is preliminary data.</text>
</comment>
<dbReference type="Gene3D" id="3.30.450.40">
    <property type="match status" value="1"/>
</dbReference>
<organism evidence="8 9">
    <name type="scientific">Lusitaniella coriacea LEGE 07157</name>
    <dbReference type="NCBI Taxonomy" id="945747"/>
    <lineage>
        <taxon>Bacteria</taxon>
        <taxon>Bacillati</taxon>
        <taxon>Cyanobacteriota</taxon>
        <taxon>Cyanophyceae</taxon>
        <taxon>Spirulinales</taxon>
        <taxon>Lusitaniellaceae</taxon>
        <taxon>Lusitaniella</taxon>
    </lineage>
</organism>
<dbReference type="GO" id="GO:0005524">
    <property type="term" value="F:ATP binding"/>
    <property type="evidence" value="ECO:0007669"/>
    <property type="project" value="InterPro"/>
</dbReference>
<dbReference type="CDD" id="cd00075">
    <property type="entry name" value="HATPase"/>
    <property type="match status" value="1"/>
</dbReference>
<dbReference type="InterPro" id="IPR036890">
    <property type="entry name" value="HATPase_C_sf"/>
</dbReference>
<evidence type="ECO:0000256" key="3">
    <source>
        <dbReference type="ARBA" id="ARBA00022777"/>
    </source>
</evidence>
<feature type="coiled-coil region" evidence="5">
    <location>
        <begin position="1512"/>
        <end position="1546"/>
    </location>
</feature>
<dbReference type="GO" id="GO:0000160">
    <property type="term" value="P:phosphorelay signal transduction system"/>
    <property type="evidence" value="ECO:0007669"/>
    <property type="project" value="UniProtKB-KW"/>
</dbReference>
<dbReference type="InterPro" id="IPR053159">
    <property type="entry name" value="Hybrid_Histidine_Kinase"/>
</dbReference>
<dbReference type="InterPro" id="IPR003018">
    <property type="entry name" value="GAF"/>
</dbReference>
<dbReference type="InterPro" id="IPR005467">
    <property type="entry name" value="His_kinase_dom"/>
</dbReference>
<dbReference type="Proteomes" id="UP000654482">
    <property type="component" value="Unassembled WGS sequence"/>
</dbReference>
<dbReference type="PROSITE" id="PS00108">
    <property type="entry name" value="PROTEIN_KINASE_ST"/>
    <property type="match status" value="1"/>
</dbReference>
<dbReference type="Pfam" id="PF02518">
    <property type="entry name" value="HATPase_c"/>
    <property type="match status" value="1"/>
</dbReference>
<dbReference type="InterPro" id="IPR000719">
    <property type="entry name" value="Prot_kinase_dom"/>
</dbReference>
<feature type="domain" description="Histidine kinase" evidence="7">
    <location>
        <begin position="1555"/>
        <end position="1786"/>
    </location>
</feature>
<dbReference type="InterPro" id="IPR029016">
    <property type="entry name" value="GAF-like_dom_sf"/>
</dbReference>
<sequence length="1788" mass="201271">MTNTLITLPGYQLAEQIYNGSSTLVHRGTRNTDEKPVIIKFLRSEYPTFSELVQFRNQYTIAKNLNLLGIVKPLALETYRNGYALVMPDEGYVSLQDWHWETDTETRGGGDAEREFQSTLNTQQLSVSNFLSIGIQLADILHGLYQNRVIHKDIKPANILIHPQTKQVKLIDFSISSLLPKETQEIQNPNVLEGTLAYISPEQTGRMNRGIDYRSDFYSLGVTFYELLKGKLPFKSDDPMELMHCHIAKSPISITNKNIPQTLSDIVMKLMAKNVEDRYQNALGLKYDLEQCLKQWTQTRTIEEFELGQRDVRDRFIIPDKLYGREAEVAQLLAAFERVANGNSEMMLVAGYSGIGKTAVINEVHKPIVRQRGYFIKGKFDQFNRNIPFSAFVQAFRDLMGQLLSESDAQLEQWRDKILSALGENGQVIIDVIPELKNIIGQQPAVPELSGSAAQNRFNLLFGKFIKVFTTKDHPLVLFLDDLQWADSASLNLLKLLMGESETGYFLVLGAYRDNEVYPAHPLMLTLDEIKKNETTINTIILVPLTKSGLNYLISDTLSCSLELAIPLTKLVYQKTKGNPFFATQFLKGLYEDGEITFNLNSGYWQCNMARVRQLSLTDDVVEFMASRLHRLPVETQEVMKLAACIGNTFDLSTLAIVSESSQEKIATALWKALQEGLVLPANETYKFFQGSEKSRLAVSDTVLVGYEFLHDRVQQAAYSLIPQTQKSLTHYRIGKLLFQKIGKEERNDRIFEIVNNLNYGIDLIDEQCERIKIANLNLKAARKAKKSVAYSAASEYINSGIELVGMKGWDNEYQLIFDLHKEGSEAEYLNGNMERSESLAFHTLENARSATDKAEIYNILIIQHTLTSKFQDAVNEGKIALELLGIEWDENNLDRELDEELNAAKNQLGDRKISSLIDLPEMEIPEKRSAIKVLHTLLPLTYSFNQPLWRVLIVKIVNLSLQYGHIPECCFGYSFYGVLMGYIFGDYESGYEFGILSLNLSQKFKDLAQESKACNILAAFLLQWRKHISHCEKINNQGYSAGLESGQLQFIGYIAYNRILSLFHSGKNLNELLKEFPVYLPVLEEIKHYYAYDITVGCQLAVQTLTSSISKGFEAQQQEIEDAQHLEVCRSRDSFPGTCAYQIFKAQISYLFDRPEEAHEYLCSAQEILGFLAGHFTFAEYFYYRALTFLKLYPNASIQEKPEILEQFGKNREQLQVWADNCPENFQHKLYLVEAEQYRVFGEKLEAIESYDLAISGAEENHFIQEEALANELAAKFYLDWGKEKIAQTYMVEAYYCYARWGAKAKTDYLEQTYPQLLAPILQQSPTPPTTSTVTHTLTTSTASSSALDFTSAIKASQALSGEIELNALLSELMGIVLENAGADTGALILNHSGNWVLAAQCTDGNTQSSNTPLDETNALPLSIINTVKRTQNTLLINQLAKNTTFARDPYLAQKQPQSLFCTPILNQGKLIGILYLENNLSVEAFTPNRIEILNLLTSQAAISIENAHLYNTLEQKVQQRTAQLSKALEDLKATQTQLVESEKMAALGGLVAGVAHEINTPIGTSITVASTLADETQTFIGAVAGGQLKRSVLNNYLDLAGESTQLMLSNLHRAGELIQSFKQIATDQNYLERRCFNLKQYLEEIALSLAPKLKQTPHILIVEGDETLKIESYPGALAQIVTNLATNSLTHAYPSGEAGKLRFHISKEGDKVRLEYGDDGCGIEEENLDKIFEPFFTTARNKGGTGLGLHIVYNLVTQKLRGTMDVRSEVNMGTIFVMTFPPSFDC</sequence>
<dbReference type="GO" id="GO:0004673">
    <property type="term" value="F:protein histidine kinase activity"/>
    <property type="evidence" value="ECO:0007669"/>
    <property type="project" value="UniProtKB-EC"/>
</dbReference>
<dbReference type="InterPro" id="IPR041664">
    <property type="entry name" value="AAA_16"/>
</dbReference>
<dbReference type="InterPro" id="IPR027417">
    <property type="entry name" value="P-loop_NTPase"/>
</dbReference>
<dbReference type="Pfam" id="PF01590">
    <property type="entry name" value="GAF"/>
    <property type="match status" value="1"/>
</dbReference>
<dbReference type="SUPFAM" id="SSF55874">
    <property type="entry name" value="ATPase domain of HSP90 chaperone/DNA topoisomerase II/histidine kinase"/>
    <property type="match status" value="1"/>
</dbReference>
<dbReference type="SMART" id="SM00065">
    <property type="entry name" value="GAF"/>
    <property type="match status" value="1"/>
</dbReference>
<keyword evidence="3" id="KW-0418">Kinase</keyword>
<name>A0A8J7DNK3_9CYAN</name>
<evidence type="ECO:0000313" key="9">
    <source>
        <dbReference type="Proteomes" id="UP000654482"/>
    </source>
</evidence>
<comment type="catalytic activity">
    <reaction evidence="1">
        <text>ATP + protein L-histidine = ADP + protein N-phospho-L-histidine.</text>
        <dbReference type="EC" id="2.7.13.3"/>
    </reaction>
</comment>
<dbReference type="InterPro" id="IPR003594">
    <property type="entry name" value="HATPase_dom"/>
</dbReference>
<accession>A0A8J7DNK3</accession>
<dbReference type="Gene3D" id="3.30.565.10">
    <property type="entry name" value="Histidine kinase-like ATPase, C-terminal domain"/>
    <property type="match status" value="1"/>
</dbReference>
<dbReference type="PRINTS" id="PR00344">
    <property type="entry name" value="BCTRLSENSOR"/>
</dbReference>
<evidence type="ECO:0000259" key="7">
    <source>
        <dbReference type="PROSITE" id="PS50109"/>
    </source>
</evidence>
<keyword evidence="5" id="KW-0175">Coiled coil</keyword>
<dbReference type="Gene3D" id="1.10.287.130">
    <property type="match status" value="1"/>
</dbReference>
<keyword evidence="4" id="KW-0902">Two-component regulatory system</keyword>
<dbReference type="Gene3D" id="1.10.510.10">
    <property type="entry name" value="Transferase(Phosphotransferase) domain 1"/>
    <property type="match status" value="1"/>
</dbReference>
<dbReference type="SUPFAM" id="SSF55781">
    <property type="entry name" value="GAF domain-like"/>
    <property type="match status" value="1"/>
</dbReference>
<dbReference type="PROSITE" id="PS50109">
    <property type="entry name" value="HIS_KIN"/>
    <property type="match status" value="1"/>
</dbReference>